<evidence type="ECO:0000259" key="3">
    <source>
        <dbReference type="Pfam" id="PF20469"/>
    </source>
</evidence>
<dbReference type="Proteomes" id="UP000238413">
    <property type="component" value="Chromosome"/>
</dbReference>
<dbReference type="Pfam" id="PF13476">
    <property type="entry name" value="AAA_23"/>
    <property type="match status" value="1"/>
</dbReference>
<feature type="domain" description="OLD protein-like TOPRIM" evidence="3">
    <location>
        <begin position="442"/>
        <end position="510"/>
    </location>
</feature>
<dbReference type="InterPro" id="IPR041685">
    <property type="entry name" value="AAA_GajA/Old/RecF-like"/>
</dbReference>
<dbReference type="InterPro" id="IPR051396">
    <property type="entry name" value="Bact_Antivir_Def_Nuclease"/>
</dbReference>
<sequence length="670" mass="72825">MSFAGHECCDESYDASGPRAGRALEAVAFAWASQCAGLIARGKSLYLACLYAENFRIFGAAPQMDGDKDASLSLDFGPATNVLVGENDSGKTAIIDAIRLCLLTTAADFYRITRDDFHVGPDGRAGTFKITCGFKDLTTEEQAVFLELLTTDDEGNVGLYVTVKAELMDPLRPHRVAVTTRTGREGQGPALDGAARELLKATYLRPLRDAEAELRSGRGSRLSQILAGYPAMRAQGEDDFDEEEDSASTLVGILRRAERHISDNEAVKTARDDINTGYLQKFSIGSDVLRGEIGVAGDATLARALERLELTLFAGTGEWTRHGLGYNNALFMAAELLLLGNSAFAPLLLIEEPEAHLHPQLQTRIMDLLRDRAQTANTAETPPVQVILTTHSPNLASAIPVEHLTLVARGSTFRLAPGLTQLDEGDYAFLTRFLDVTKANLFFARSVAIVEGDAEAIVLPALAQAVGRSFSECGVSVVNVGGVGLFRYSRIFQREGEQIPVAVACIRDRDLVPAGTSAEMRKKLKCSAEMTKQEIDKHVAGLKEEDSGHVRTFVSDHWTLEYDLAAGSWAMATLMHQAVRAAVASKTTWPTADRLADLDRLAQEEVKKWRESNVPLEKAALDIYEPLRMGRGSKPIAAHHAARLLQTTSVTEDDLPPYLVAAFAYLCSEV</sequence>
<feature type="domain" description="Rad50/SbcC-type AAA" evidence="2">
    <location>
        <begin position="50"/>
        <end position="135"/>
    </location>
</feature>
<dbReference type="PANTHER" id="PTHR43581:SF4">
    <property type="entry name" value="ATP_GTP PHOSPHATASE"/>
    <property type="match status" value="1"/>
</dbReference>
<dbReference type="InterPro" id="IPR027417">
    <property type="entry name" value="P-loop_NTPase"/>
</dbReference>
<reference evidence="4 5" key="1">
    <citation type="submission" date="2018-02" db="EMBL/GenBank/DDBJ databases">
        <title>Complete genome sequence of Streptomyces dengpaensis, the producer of angucyclines.</title>
        <authorList>
            <person name="Yumei L."/>
        </authorList>
    </citation>
    <scope>NUCLEOTIDE SEQUENCE [LARGE SCALE GENOMIC DNA]</scope>
    <source>
        <strain evidence="4 5">XZHG99</strain>
    </source>
</reference>
<dbReference type="Pfam" id="PF20469">
    <property type="entry name" value="OLD-like_TOPRIM"/>
    <property type="match status" value="1"/>
</dbReference>
<name>A0ABM6SWF4_9ACTN</name>
<organism evidence="4 5">
    <name type="scientific">Streptomyces dengpaensis</name>
    <dbReference type="NCBI Taxonomy" id="2049881"/>
    <lineage>
        <taxon>Bacteria</taxon>
        <taxon>Bacillati</taxon>
        <taxon>Actinomycetota</taxon>
        <taxon>Actinomycetes</taxon>
        <taxon>Kitasatosporales</taxon>
        <taxon>Streptomycetaceae</taxon>
        <taxon>Streptomyces</taxon>
    </lineage>
</organism>
<dbReference type="CDD" id="cd00267">
    <property type="entry name" value="ABC_ATPase"/>
    <property type="match status" value="1"/>
</dbReference>
<dbReference type="PANTHER" id="PTHR43581">
    <property type="entry name" value="ATP/GTP PHOSPHATASE"/>
    <property type="match status" value="1"/>
</dbReference>
<dbReference type="Gene3D" id="3.40.50.300">
    <property type="entry name" value="P-loop containing nucleotide triphosphate hydrolases"/>
    <property type="match status" value="2"/>
</dbReference>
<evidence type="ECO:0000313" key="4">
    <source>
        <dbReference type="EMBL" id="AVH59045.1"/>
    </source>
</evidence>
<evidence type="ECO:0000259" key="1">
    <source>
        <dbReference type="Pfam" id="PF13175"/>
    </source>
</evidence>
<protein>
    <submittedName>
        <fullName evidence="4">DUF2813 domain-containing protein</fullName>
    </submittedName>
</protein>
<dbReference type="Pfam" id="PF13175">
    <property type="entry name" value="AAA_15"/>
    <property type="match status" value="1"/>
</dbReference>
<dbReference type="InterPro" id="IPR034139">
    <property type="entry name" value="TOPRIM_OLD"/>
</dbReference>
<evidence type="ECO:0000259" key="2">
    <source>
        <dbReference type="Pfam" id="PF13476"/>
    </source>
</evidence>
<evidence type="ECO:0000313" key="5">
    <source>
        <dbReference type="Proteomes" id="UP000238413"/>
    </source>
</evidence>
<dbReference type="EMBL" id="CP026652">
    <property type="protein sequence ID" value="AVH59045.1"/>
    <property type="molecule type" value="Genomic_DNA"/>
</dbReference>
<dbReference type="SUPFAM" id="SSF52540">
    <property type="entry name" value="P-loop containing nucleoside triphosphate hydrolases"/>
    <property type="match status" value="1"/>
</dbReference>
<feature type="domain" description="Endonuclease GajA/Old nuclease/RecF-like AAA" evidence="1">
    <location>
        <begin position="319"/>
        <end position="396"/>
    </location>
</feature>
<keyword evidence="5" id="KW-1185">Reference proteome</keyword>
<proteinExistence type="predicted"/>
<accession>A0ABM6SWF4</accession>
<dbReference type="InterPro" id="IPR038729">
    <property type="entry name" value="Rad50/SbcC_AAA"/>
</dbReference>
<gene>
    <name evidence="4" type="ORF">C4B68_28530</name>
</gene>